<protein>
    <submittedName>
        <fullName evidence="1">16S rRNA (Guanine(966)-N(2))-methyltransferase RsmD</fullName>
        <ecNumber evidence="1">2.1.1.171</ecNumber>
    </submittedName>
</protein>
<dbReference type="EC" id="2.1.1.171" evidence="1"/>
<dbReference type="Proteomes" id="UP000682782">
    <property type="component" value="Chromosome"/>
</dbReference>
<sequence length="184" mass="20829">MRIIAGEARGRRIDAPAGRNTRPTLDRIRENMFNILQADIPESRILDLFAGSGALSLEAISRGAASAVLVDSDRKASMIQKQNAESLRFNDRTRLYCCDWTRAIRTLQEEKQKFDIIFLDPPYAMTDLRTVFTSLIPLMEKESMIVLEHEAGKSVSVPPEFMIVKDRSWGFCAVTVYRLNTEGD</sequence>
<name>A0AC61MY88_9FIRM</name>
<organism evidence="1 2">
    <name type="scientific">Aristaeella hokkaidonensis</name>
    <dbReference type="NCBI Taxonomy" id="3046382"/>
    <lineage>
        <taxon>Bacteria</taxon>
        <taxon>Bacillati</taxon>
        <taxon>Bacillota</taxon>
        <taxon>Clostridia</taxon>
        <taxon>Eubacteriales</taxon>
        <taxon>Aristaeellaceae</taxon>
        <taxon>Aristaeella</taxon>
    </lineage>
</organism>
<evidence type="ECO:0000313" key="1">
    <source>
        <dbReference type="EMBL" id="QUC68037.1"/>
    </source>
</evidence>
<proteinExistence type="predicted"/>
<gene>
    <name evidence="1" type="primary">rsmD</name>
    <name evidence="1" type="ORF">JYE49_04890</name>
</gene>
<keyword evidence="1" id="KW-0808">Transferase</keyword>
<accession>A0AC61MY88</accession>
<evidence type="ECO:0000313" key="2">
    <source>
        <dbReference type="Proteomes" id="UP000682782"/>
    </source>
</evidence>
<dbReference type="EMBL" id="CP068393">
    <property type="protein sequence ID" value="QUC68037.1"/>
    <property type="molecule type" value="Genomic_DNA"/>
</dbReference>
<reference evidence="1" key="1">
    <citation type="submission" date="2021-01" db="EMBL/GenBank/DDBJ databases">
        <title>Complete genome sequence of Clostridiales bacterium R-7.</title>
        <authorList>
            <person name="Mahoney-Kurpe S.C."/>
            <person name="Palevich N."/>
            <person name="Koike S."/>
            <person name="Moon C.D."/>
            <person name="Attwood G.T."/>
        </authorList>
    </citation>
    <scope>NUCLEOTIDE SEQUENCE</scope>
    <source>
        <strain evidence="1">R-7</strain>
    </source>
</reference>
<keyword evidence="2" id="KW-1185">Reference proteome</keyword>
<keyword evidence="1" id="KW-0489">Methyltransferase</keyword>